<dbReference type="GO" id="GO:0006508">
    <property type="term" value="P:proteolysis"/>
    <property type="evidence" value="ECO:0007669"/>
    <property type="project" value="InterPro"/>
</dbReference>
<dbReference type="Pfam" id="PF00326">
    <property type="entry name" value="Peptidase_S9"/>
    <property type="match status" value="1"/>
</dbReference>
<dbReference type="AlphaFoldDB" id="A0A367CIF9"/>
<evidence type="ECO:0000259" key="1">
    <source>
        <dbReference type="Pfam" id="PF00326"/>
    </source>
</evidence>
<accession>A0A367CIF9</accession>
<proteinExistence type="predicted"/>
<dbReference type="InterPro" id="IPR001375">
    <property type="entry name" value="Peptidase_S9_cat"/>
</dbReference>
<dbReference type="Gene3D" id="3.40.50.1820">
    <property type="entry name" value="alpha/beta hydrolase"/>
    <property type="match status" value="1"/>
</dbReference>
<dbReference type="PANTHER" id="PTHR47381">
    <property type="entry name" value="ALPHA/BETA-HYDROLASES SUPERFAMILY PROTEIN"/>
    <property type="match status" value="1"/>
</dbReference>
<protein>
    <recommendedName>
        <fullName evidence="1">Peptidase S9 prolyl oligopeptidase catalytic domain-containing protein</fullName>
    </recommendedName>
</protein>
<comment type="caution">
    <text evidence="2">The sequence shown here is derived from an EMBL/GenBank/DDBJ whole genome shotgun (WGS) entry which is preliminary data.</text>
</comment>
<name>A0A367CIF9_9ENTE</name>
<organism evidence="2 3">
    <name type="scientific">Enterococcus durans</name>
    <dbReference type="NCBI Taxonomy" id="53345"/>
    <lineage>
        <taxon>Bacteria</taxon>
        <taxon>Bacillati</taxon>
        <taxon>Bacillota</taxon>
        <taxon>Bacilli</taxon>
        <taxon>Lactobacillales</taxon>
        <taxon>Enterococcaceae</taxon>
        <taxon>Enterococcus</taxon>
    </lineage>
</organism>
<dbReference type="SUPFAM" id="SSF53474">
    <property type="entry name" value="alpha/beta-Hydrolases"/>
    <property type="match status" value="1"/>
</dbReference>
<dbReference type="GO" id="GO:0008236">
    <property type="term" value="F:serine-type peptidase activity"/>
    <property type="evidence" value="ECO:0007669"/>
    <property type="project" value="InterPro"/>
</dbReference>
<reference evidence="2 3" key="1">
    <citation type="submission" date="2015-06" db="EMBL/GenBank/DDBJ databases">
        <title>The Genome Sequence of Enterococcus durans 4EA1.</title>
        <authorList>
            <consortium name="The Broad Institute Genomics Platform"/>
            <consortium name="The Broad Institute Genome Sequencing Center for Infectious Disease"/>
            <person name="Earl A.M."/>
            <person name="Van Tyne D."/>
            <person name="Lebreton F."/>
            <person name="Saavedra J.T."/>
            <person name="Gilmore M.S."/>
            <person name="Manson Mcguire A."/>
            <person name="Clock S."/>
            <person name="Crupain M."/>
            <person name="Rangan U."/>
            <person name="Young S."/>
            <person name="Abouelleil A."/>
            <person name="Cao P."/>
            <person name="Chapman S.B."/>
            <person name="Griggs A."/>
            <person name="Priest M."/>
            <person name="Shea T."/>
            <person name="Wortman J."/>
            <person name="Nusbaum C."/>
            <person name="Birren B."/>
        </authorList>
    </citation>
    <scope>NUCLEOTIDE SEQUENCE [LARGE SCALE GENOMIC DNA]</scope>
    <source>
        <strain evidence="2 3">4EA1</strain>
    </source>
</reference>
<evidence type="ECO:0000313" key="3">
    <source>
        <dbReference type="Proteomes" id="UP000252797"/>
    </source>
</evidence>
<evidence type="ECO:0000313" key="2">
    <source>
        <dbReference type="EMBL" id="RCA12238.1"/>
    </source>
</evidence>
<gene>
    <name evidence="2" type="ORF">EA71_00442</name>
</gene>
<dbReference type="EMBL" id="LEPB01000001">
    <property type="protein sequence ID" value="RCA12238.1"/>
    <property type="molecule type" value="Genomic_DNA"/>
</dbReference>
<sequence>MKLIELLGISSFPKKPQGKKLTRRKQDGYVVECYQLELNELETVPAIFAFPDKSGPFPTVIYLHSHGGDFTKGKSELLYGEKYLASPSFAKELTDMGYAVWAIDAWGFEERGGISESELYKRFLLTGKTLWGMRIFDVISLINYLATREDVDINRLATIGMSMGGLMSWWTSALDDRVKVCIDLAAQVDIETLLEHRRLDHHGFYYYVPNLLTEYSTLEIQERIAPRHRLSLVGKNDTMCLDEGVVKLRQGLNEKYERLGYPEKFVSQSVTGGHMETQEMRKIWRDFLKERL</sequence>
<feature type="domain" description="Peptidase S9 prolyl oligopeptidase catalytic" evidence="1">
    <location>
        <begin position="93"/>
        <end position="196"/>
    </location>
</feature>
<dbReference type="Proteomes" id="UP000252797">
    <property type="component" value="Unassembled WGS sequence"/>
</dbReference>
<dbReference type="PANTHER" id="PTHR47381:SF3">
    <property type="entry name" value="ALPHA_BETA-HYDROLASES SUPERFAMILY PROTEIN"/>
    <property type="match status" value="1"/>
</dbReference>
<dbReference type="RefSeq" id="WP_113845243.1">
    <property type="nucleotide sequence ID" value="NZ_JADPAK010000001.1"/>
</dbReference>
<dbReference type="InterPro" id="IPR029058">
    <property type="entry name" value="AB_hydrolase_fold"/>
</dbReference>